<feature type="compositionally biased region" description="Low complexity" evidence="1">
    <location>
        <begin position="195"/>
        <end position="204"/>
    </location>
</feature>
<proteinExistence type="predicted"/>
<sequence>MVTASPSRLCVEVPGGPAPQVASVGAPTAHLVVDLDVVLGDTWFLPGANGSSPWAQGGQCTPAGGKALDCASHNTSAAPPLRKKRRKPTSSAQVEERVRAFLSSGAWNDLEHAEDTQYVDTLANCAAECLGLAHPSRISVFGELSGMGHSRASEATMSPSPVSVLAGSTDDLGAGSLPLNSLSWTRLEDLVAEATPTQPSTPTQPMAPLLGPRSPKGLKRTASMEFA</sequence>
<name>A0A7S2RQ80_9STRA</name>
<evidence type="ECO:0000313" key="2">
    <source>
        <dbReference type="EMBL" id="CAD9677542.1"/>
    </source>
</evidence>
<gene>
    <name evidence="2" type="ORF">RMAR1173_LOCUS6841</name>
</gene>
<feature type="region of interest" description="Disordered" evidence="1">
    <location>
        <begin position="194"/>
        <end position="227"/>
    </location>
</feature>
<protein>
    <submittedName>
        <fullName evidence="2">Uncharacterized protein</fullName>
    </submittedName>
</protein>
<dbReference type="AlphaFoldDB" id="A0A7S2RQ80"/>
<dbReference type="EMBL" id="HBHJ01010490">
    <property type="protein sequence ID" value="CAD9677542.1"/>
    <property type="molecule type" value="Transcribed_RNA"/>
</dbReference>
<feature type="region of interest" description="Disordered" evidence="1">
    <location>
        <begin position="71"/>
        <end position="94"/>
    </location>
</feature>
<organism evidence="2">
    <name type="scientific">Rhizochromulina marina</name>
    <dbReference type="NCBI Taxonomy" id="1034831"/>
    <lineage>
        <taxon>Eukaryota</taxon>
        <taxon>Sar</taxon>
        <taxon>Stramenopiles</taxon>
        <taxon>Ochrophyta</taxon>
        <taxon>Dictyochophyceae</taxon>
        <taxon>Rhizochromulinales</taxon>
        <taxon>Rhizochromulina</taxon>
    </lineage>
</organism>
<evidence type="ECO:0000256" key="1">
    <source>
        <dbReference type="SAM" id="MobiDB-lite"/>
    </source>
</evidence>
<reference evidence="2" key="1">
    <citation type="submission" date="2021-01" db="EMBL/GenBank/DDBJ databases">
        <authorList>
            <person name="Corre E."/>
            <person name="Pelletier E."/>
            <person name="Niang G."/>
            <person name="Scheremetjew M."/>
            <person name="Finn R."/>
            <person name="Kale V."/>
            <person name="Holt S."/>
            <person name="Cochrane G."/>
            <person name="Meng A."/>
            <person name="Brown T."/>
            <person name="Cohen L."/>
        </authorList>
    </citation>
    <scope>NUCLEOTIDE SEQUENCE</scope>
    <source>
        <strain evidence="2">CCMP1243</strain>
    </source>
</reference>
<accession>A0A7S2RQ80</accession>